<dbReference type="Pfam" id="PF00903">
    <property type="entry name" value="Glyoxalase"/>
    <property type="match status" value="1"/>
</dbReference>
<dbReference type="SUPFAM" id="SSF54593">
    <property type="entry name" value="Glyoxalase/Bleomycin resistance protein/Dihydroxybiphenyl dioxygenase"/>
    <property type="match status" value="1"/>
</dbReference>
<dbReference type="PANTHER" id="PTHR36503">
    <property type="entry name" value="BLR2520 PROTEIN"/>
    <property type="match status" value="1"/>
</dbReference>
<dbReference type="AlphaFoldDB" id="A0A7D7NAU2"/>
<accession>A0A7D7NAU2</accession>
<evidence type="ECO:0000313" key="2">
    <source>
        <dbReference type="EMBL" id="QMT40055.1"/>
    </source>
</evidence>
<evidence type="ECO:0000259" key="1">
    <source>
        <dbReference type="PROSITE" id="PS51819"/>
    </source>
</evidence>
<dbReference type="RefSeq" id="WP_182121808.1">
    <property type="nucleotide sequence ID" value="NZ_CP059567.1"/>
</dbReference>
<gene>
    <name evidence="2" type="ORF">H3L94_09380</name>
</gene>
<dbReference type="Proteomes" id="UP000514752">
    <property type="component" value="Chromosome"/>
</dbReference>
<dbReference type="InterPro" id="IPR029068">
    <property type="entry name" value="Glyas_Bleomycin-R_OHBP_Dase"/>
</dbReference>
<organism evidence="2 3">
    <name type="scientific">Neisseria shayeganii</name>
    <dbReference type="NCBI Taxonomy" id="607712"/>
    <lineage>
        <taxon>Bacteria</taxon>
        <taxon>Pseudomonadati</taxon>
        <taxon>Pseudomonadota</taxon>
        <taxon>Betaproteobacteria</taxon>
        <taxon>Neisseriales</taxon>
        <taxon>Neisseriaceae</taxon>
        <taxon>Neisseria</taxon>
    </lineage>
</organism>
<feature type="domain" description="VOC" evidence="1">
    <location>
        <begin position="4"/>
        <end position="128"/>
    </location>
</feature>
<evidence type="ECO:0000313" key="3">
    <source>
        <dbReference type="Proteomes" id="UP000514752"/>
    </source>
</evidence>
<dbReference type="InterPro" id="IPR004360">
    <property type="entry name" value="Glyas_Fos-R_dOase_dom"/>
</dbReference>
<dbReference type="PANTHER" id="PTHR36503:SF1">
    <property type="entry name" value="BLR2520 PROTEIN"/>
    <property type="match status" value="1"/>
</dbReference>
<reference evidence="2 3" key="1">
    <citation type="submission" date="2020-07" db="EMBL/GenBank/DDBJ databases">
        <title>Genomic diversity of species in the Neisseriaceae family.</title>
        <authorList>
            <person name="Vincent A.T."/>
            <person name="Bernet E."/>
            <person name="Veyrier F.J."/>
        </authorList>
    </citation>
    <scope>NUCLEOTIDE SEQUENCE [LARGE SCALE GENOMIC DNA]</scope>
    <source>
        <strain evidence="2 3">DSM 22244</strain>
    </source>
</reference>
<dbReference type="PROSITE" id="PS51819">
    <property type="entry name" value="VOC"/>
    <property type="match status" value="1"/>
</dbReference>
<sequence length="135" mass="15029">MEQHINFITLGVDDLAVSRRFYGKVFGWCETEDGNENIAFFEAGRGLLFALFDKNALAADAQVPSESSGFPRFSLAHNVGSQNEVDALFERLIAAGAQEVKKPQKVFWGGYSGYIADPDGFLWEIAFNPFLKTLR</sequence>
<protein>
    <submittedName>
        <fullName evidence="2">VOC family protein</fullName>
    </submittedName>
</protein>
<dbReference type="InterPro" id="IPR037523">
    <property type="entry name" value="VOC_core"/>
</dbReference>
<proteinExistence type="predicted"/>
<dbReference type="KEGG" id="nsg:H3L94_09380"/>
<dbReference type="Gene3D" id="3.10.180.10">
    <property type="entry name" value="2,3-Dihydroxybiphenyl 1,2-Dioxygenase, domain 1"/>
    <property type="match status" value="1"/>
</dbReference>
<dbReference type="EMBL" id="CP059567">
    <property type="protein sequence ID" value="QMT40055.1"/>
    <property type="molecule type" value="Genomic_DNA"/>
</dbReference>
<name>A0A7D7NAU2_9NEIS</name>